<dbReference type="Proteomes" id="UP001055093">
    <property type="component" value="Unassembled WGS sequence"/>
</dbReference>
<proteinExistence type="predicted"/>
<reference evidence="2" key="1">
    <citation type="journal article" date="2021" name="Front. Microbiol.">
        <title>Comprehensive Comparative Genomics and Phenotyping of Methylobacterium Species.</title>
        <authorList>
            <person name="Alessa O."/>
            <person name="Ogura Y."/>
            <person name="Fujitani Y."/>
            <person name="Takami H."/>
            <person name="Hayashi T."/>
            <person name="Sahin N."/>
            <person name="Tani A."/>
        </authorList>
    </citation>
    <scope>NUCLEOTIDE SEQUENCE</scope>
    <source>
        <strain evidence="2">DSM 14458</strain>
    </source>
</reference>
<evidence type="ECO:0000313" key="3">
    <source>
        <dbReference type="Proteomes" id="UP001055093"/>
    </source>
</evidence>
<gene>
    <name evidence="2" type="ORF">BGCPKDLD_5114</name>
</gene>
<sequence>MIPMSNVRSMVQVRTQTAPSPADATPSLDAQTRERLGRYLQALYEPVVDEALDPRLAALLEQLETDRRETGSR</sequence>
<organism evidence="2 3">
    <name type="scientific">Methylorubrum suomiense</name>
    <dbReference type="NCBI Taxonomy" id="144191"/>
    <lineage>
        <taxon>Bacteria</taxon>
        <taxon>Pseudomonadati</taxon>
        <taxon>Pseudomonadota</taxon>
        <taxon>Alphaproteobacteria</taxon>
        <taxon>Hyphomicrobiales</taxon>
        <taxon>Methylobacteriaceae</taxon>
        <taxon>Methylorubrum</taxon>
    </lineage>
</organism>
<comment type="caution">
    <text evidence="2">The sequence shown here is derived from an EMBL/GenBank/DDBJ whole genome shotgun (WGS) entry which is preliminary data.</text>
</comment>
<feature type="compositionally biased region" description="Polar residues" evidence="1">
    <location>
        <begin position="1"/>
        <end position="19"/>
    </location>
</feature>
<accession>A0ABQ4V205</accession>
<dbReference type="EMBL" id="BPRE01000026">
    <property type="protein sequence ID" value="GJE78498.1"/>
    <property type="molecule type" value="Genomic_DNA"/>
</dbReference>
<evidence type="ECO:0000313" key="2">
    <source>
        <dbReference type="EMBL" id="GJE78498.1"/>
    </source>
</evidence>
<evidence type="ECO:0008006" key="4">
    <source>
        <dbReference type="Google" id="ProtNLM"/>
    </source>
</evidence>
<protein>
    <recommendedName>
        <fullName evidence="4">Anti-sigma factor NepR domain-containing protein</fullName>
    </recommendedName>
</protein>
<evidence type="ECO:0000256" key="1">
    <source>
        <dbReference type="SAM" id="MobiDB-lite"/>
    </source>
</evidence>
<reference evidence="2" key="2">
    <citation type="submission" date="2021-08" db="EMBL/GenBank/DDBJ databases">
        <authorList>
            <person name="Tani A."/>
            <person name="Ola A."/>
            <person name="Ogura Y."/>
            <person name="Katsura K."/>
            <person name="Hayashi T."/>
        </authorList>
    </citation>
    <scope>NUCLEOTIDE SEQUENCE</scope>
    <source>
        <strain evidence="2">DSM 14458</strain>
    </source>
</reference>
<keyword evidence="3" id="KW-1185">Reference proteome</keyword>
<feature type="region of interest" description="Disordered" evidence="1">
    <location>
        <begin position="1"/>
        <end position="29"/>
    </location>
</feature>
<name>A0ABQ4V205_9HYPH</name>